<keyword evidence="3" id="KW-1185">Reference proteome</keyword>
<dbReference type="PIRSF" id="PIRSF003180">
    <property type="entry name" value="DiGMPpdiest_YuxH"/>
    <property type="match status" value="1"/>
</dbReference>
<name>A0A250KSP9_9GAMM</name>
<dbReference type="RefSeq" id="WP_119629946.1">
    <property type="nucleotide sequence ID" value="NZ_AP017928.1"/>
</dbReference>
<dbReference type="OrthoDB" id="9804751at2"/>
<dbReference type="InterPro" id="IPR035919">
    <property type="entry name" value="EAL_sf"/>
</dbReference>
<evidence type="ECO:0000313" key="3">
    <source>
        <dbReference type="Proteomes" id="UP000266313"/>
    </source>
</evidence>
<dbReference type="PROSITE" id="PS51833">
    <property type="entry name" value="HDOD"/>
    <property type="match status" value="1"/>
</dbReference>
<evidence type="ECO:0000313" key="2">
    <source>
        <dbReference type="EMBL" id="BBA34566.1"/>
    </source>
</evidence>
<dbReference type="KEGG" id="mmai:sS8_2618"/>
<sequence>MFDGVVGRVPIYTHALDVYGYELNFCSGEALSVGRKDSEEQWAEVVMQACRAMDLKDLVGDGRAMLRVPSAFLSVCDGLSWPKSRVVLAVPGEILNDRAAEEAVSRLAGKGFTIALHNPACDLVELRREADFVSICSLDARNLNGFKANWSEQHDQNLHLLVRDVETPDEYDRFRRLGFDYYEGLFFERPRQLRSCDIPANRLAVLELLARLQNPKVEVDEAEAIITRDMTLSYKLLRLVNSAFFGVTKRVDSIRRAVIFFGLQRIKNWASVILVNSVDYRPRELLTTALIRARTCELLAERMKRPKPELYYIAGLFSLLDAVMDVRMADILRHLKLDDGIDEALLHGSGPIGEVLRAAVAFERADPGGIQACRLAPGVPARAYVESIRWAMDVQRVLESA</sequence>
<reference evidence="2 3" key="1">
    <citation type="submission" date="2016-12" db="EMBL/GenBank/DDBJ databases">
        <title>Genome sequencing of Methylocaldum marinum.</title>
        <authorList>
            <person name="Takeuchi M."/>
            <person name="Kamagata Y."/>
            <person name="Hiraoka S."/>
            <person name="Oshima K."/>
            <person name="Hattori M."/>
            <person name="Iwasaki W."/>
        </authorList>
    </citation>
    <scope>NUCLEOTIDE SEQUENCE [LARGE SCALE GENOMIC DNA]</scope>
    <source>
        <strain evidence="2 3">S8</strain>
    </source>
</reference>
<proteinExistence type="predicted"/>
<dbReference type="Gene3D" id="3.20.20.450">
    <property type="entry name" value="EAL domain"/>
    <property type="match status" value="1"/>
</dbReference>
<dbReference type="Proteomes" id="UP000266313">
    <property type="component" value="Chromosome"/>
</dbReference>
<dbReference type="InterPro" id="IPR052340">
    <property type="entry name" value="RNase_Y/CdgJ"/>
</dbReference>
<evidence type="ECO:0000259" key="1">
    <source>
        <dbReference type="PROSITE" id="PS51833"/>
    </source>
</evidence>
<dbReference type="Gene3D" id="1.10.3210.10">
    <property type="entry name" value="Hypothetical protein af1432"/>
    <property type="match status" value="1"/>
</dbReference>
<organism evidence="2 3">
    <name type="scientific">Methylocaldum marinum</name>
    <dbReference type="NCBI Taxonomy" id="1432792"/>
    <lineage>
        <taxon>Bacteria</taxon>
        <taxon>Pseudomonadati</taxon>
        <taxon>Pseudomonadota</taxon>
        <taxon>Gammaproteobacteria</taxon>
        <taxon>Methylococcales</taxon>
        <taxon>Methylococcaceae</taxon>
        <taxon>Methylocaldum</taxon>
    </lineage>
</organism>
<dbReference type="InterPro" id="IPR014408">
    <property type="entry name" value="dGMP_Pdiesterase_EAL/HD-GYP"/>
</dbReference>
<dbReference type="SUPFAM" id="SSF109604">
    <property type="entry name" value="HD-domain/PDEase-like"/>
    <property type="match status" value="1"/>
</dbReference>
<dbReference type="PANTHER" id="PTHR33525">
    <property type="match status" value="1"/>
</dbReference>
<dbReference type="InterPro" id="IPR013976">
    <property type="entry name" value="HDOD"/>
</dbReference>
<dbReference type="EMBL" id="AP017928">
    <property type="protein sequence ID" value="BBA34566.1"/>
    <property type="molecule type" value="Genomic_DNA"/>
</dbReference>
<feature type="domain" description="HDOD" evidence="1">
    <location>
        <begin position="198"/>
        <end position="383"/>
    </location>
</feature>
<dbReference type="Pfam" id="PF08668">
    <property type="entry name" value="HDOD"/>
    <property type="match status" value="1"/>
</dbReference>
<accession>A0A250KSP9</accession>
<gene>
    <name evidence="2" type="ORF">sS8_2618</name>
</gene>
<dbReference type="PANTHER" id="PTHR33525:SF4">
    <property type="entry name" value="CYCLIC DI-GMP PHOSPHODIESTERASE CDGJ"/>
    <property type="match status" value="1"/>
</dbReference>
<protein>
    <submittedName>
        <fullName evidence="2">Diguanylate phosphodiesterase</fullName>
    </submittedName>
</protein>
<dbReference type="SUPFAM" id="SSF141868">
    <property type="entry name" value="EAL domain-like"/>
    <property type="match status" value="1"/>
</dbReference>
<dbReference type="AlphaFoldDB" id="A0A250KSP9"/>